<dbReference type="Proteomes" id="UP000545386">
    <property type="component" value="Unassembled WGS sequence"/>
</dbReference>
<dbReference type="RefSeq" id="WP_185779028.1">
    <property type="nucleotide sequence ID" value="NZ_JACJUU010000002.1"/>
</dbReference>
<protein>
    <submittedName>
        <fullName evidence="7">Aminotransferase class I/II-fold pyridoxal phosphate-dependent enzyme</fullName>
    </submittedName>
</protein>
<evidence type="ECO:0000256" key="4">
    <source>
        <dbReference type="ARBA" id="ARBA00022679"/>
    </source>
</evidence>
<dbReference type="PANTHER" id="PTHR43807:SF20">
    <property type="entry name" value="FI04487P"/>
    <property type="match status" value="1"/>
</dbReference>
<keyword evidence="8" id="KW-1185">Reference proteome</keyword>
<dbReference type="FunFam" id="3.40.640.10:FF:000033">
    <property type="entry name" value="Aspartate aminotransferase"/>
    <property type="match status" value="1"/>
</dbReference>
<dbReference type="SUPFAM" id="SSF53383">
    <property type="entry name" value="PLP-dependent transferases"/>
    <property type="match status" value="1"/>
</dbReference>
<dbReference type="AlphaFoldDB" id="A0A842HQI7"/>
<proteinExistence type="inferred from homology"/>
<comment type="similarity">
    <text evidence="2">Belongs to the class-I pyridoxal-phosphate-dependent aminotransferase family.</text>
</comment>
<organism evidence="7 8">
    <name type="scientific">Pusillimonas minor</name>
    <dbReference type="NCBI Taxonomy" id="2697024"/>
    <lineage>
        <taxon>Bacteria</taxon>
        <taxon>Pseudomonadati</taxon>
        <taxon>Pseudomonadota</taxon>
        <taxon>Betaproteobacteria</taxon>
        <taxon>Burkholderiales</taxon>
        <taxon>Alcaligenaceae</taxon>
        <taxon>Pusillimonas</taxon>
    </lineage>
</organism>
<name>A0A842HQI7_9BURK</name>
<evidence type="ECO:0000313" key="8">
    <source>
        <dbReference type="Proteomes" id="UP000545386"/>
    </source>
</evidence>
<keyword evidence="4 7" id="KW-0808">Transferase</keyword>
<dbReference type="PANTHER" id="PTHR43807">
    <property type="entry name" value="FI04487P"/>
    <property type="match status" value="1"/>
</dbReference>
<feature type="domain" description="Aminotransferase class I/classII large" evidence="6">
    <location>
        <begin position="27"/>
        <end position="386"/>
    </location>
</feature>
<dbReference type="Gene3D" id="3.90.1150.10">
    <property type="entry name" value="Aspartate Aminotransferase, domain 1"/>
    <property type="match status" value="1"/>
</dbReference>
<gene>
    <name evidence="7" type="ORF">GTU67_04185</name>
</gene>
<dbReference type="GO" id="GO:0005737">
    <property type="term" value="C:cytoplasm"/>
    <property type="evidence" value="ECO:0007669"/>
    <property type="project" value="TreeGrafter"/>
</dbReference>
<comment type="cofactor">
    <cofactor evidence="1">
        <name>pyridoxal 5'-phosphate</name>
        <dbReference type="ChEBI" id="CHEBI:597326"/>
    </cofactor>
</comment>
<evidence type="ECO:0000256" key="5">
    <source>
        <dbReference type="ARBA" id="ARBA00022898"/>
    </source>
</evidence>
<accession>A0A842HQI7</accession>
<sequence length="389" mass="43690">MNIESKLPNVGTTIFTVMSQLATEHNAVNLGQGFPDFNPDERLINLTTEAMKNGYNQYPPMAGIAPLRQAISKKIFDLYQHRYSTDTEITVTAGATEALMISIQALVKPGDEVIVIEPMYDLYVPAIELAGGRPVLVQMTVPKTPEESYRIDWNKVENALTEKTRLLILNTPHNPTGMTLNANDLNALENLLERYPFYVLSDEVYEHIVFENKPHLGMSSRPNLANRSVVVSSFGKTYHITGWKIGYCVAPLDLMKEIRKVHQFTVFTVTSPMQVALAKYADDKATFNGLASFYQEKRDYLEKGLASTKFVPYKSHSTFFLLANYKNLSSEPESTFAKKLTVENGVTVIPLSAFYMNPESKAANNHLVRFCFAKQRQTLDNALARLAVL</sequence>
<dbReference type="InterPro" id="IPR015422">
    <property type="entry name" value="PyrdxlP-dep_Trfase_small"/>
</dbReference>
<reference evidence="7 8" key="1">
    <citation type="submission" date="2020-08" db="EMBL/GenBank/DDBJ databases">
        <title>Paraeoetvoesia sp. YC-7-48 draft genome sequence.</title>
        <authorList>
            <person name="Yao L."/>
        </authorList>
    </citation>
    <scope>NUCLEOTIDE SEQUENCE [LARGE SCALE GENOMIC DNA]</scope>
    <source>
        <strain evidence="8">YC-7-48</strain>
    </source>
</reference>
<dbReference type="Pfam" id="PF00155">
    <property type="entry name" value="Aminotran_1_2"/>
    <property type="match status" value="1"/>
</dbReference>
<evidence type="ECO:0000256" key="1">
    <source>
        <dbReference type="ARBA" id="ARBA00001933"/>
    </source>
</evidence>
<keyword evidence="3 7" id="KW-0032">Aminotransferase</keyword>
<dbReference type="InterPro" id="IPR004839">
    <property type="entry name" value="Aminotransferase_I/II_large"/>
</dbReference>
<dbReference type="InterPro" id="IPR051326">
    <property type="entry name" value="Kynurenine-oxoglutarate_AT"/>
</dbReference>
<evidence type="ECO:0000256" key="3">
    <source>
        <dbReference type="ARBA" id="ARBA00022576"/>
    </source>
</evidence>
<dbReference type="InterPro" id="IPR015421">
    <property type="entry name" value="PyrdxlP-dep_Trfase_major"/>
</dbReference>
<dbReference type="EMBL" id="JACJUU010000002">
    <property type="protein sequence ID" value="MBC2769115.1"/>
    <property type="molecule type" value="Genomic_DNA"/>
</dbReference>
<dbReference type="InterPro" id="IPR015424">
    <property type="entry name" value="PyrdxlP-dep_Trfase"/>
</dbReference>
<dbReference type="NCBIfam" id="NF006569">
    <property type="entry name" value="PRK09082.1"/>
    <property type="match status" value="1"/>
</dbReference>
<evidence type="ECO:0000256" key="2">
    <source>
        <dbReference type="ARBA" id="ARBA00007441"/>
    </source>
</evidence>
<evidence type="ECO:0000259" key="6">
    <source>
        <dbReference type="Pfam" id="PF00155"/>
    </source>
</evidence>
<evidence type="ECO:0000313" key="7">
    <source>
        <dbReference type="EMBL" id="MBC2769115.1"/>
    </source>
</evidence>
<dbReference type="Gene3D" id="3.40.640.10">
    <property type="entry name" value="Type I PLP-dependent aspartate aminotransferase-like (Major domain)"/>
    <property type="match status" value="1"/>
</dbReference>
<dbReference type="GO" id="GO:0016212">
    <property type="term" value="F:kynurenine-oxoglutarate transaminase activity"/>
    <property type="evidence" value="ECO:0007669"/>
    <property type="project" value="TreeGrafter"/>
</dbReference>
<keyword evidence="5" id="KW-0663">Pyridoxal phosphate</keyword>
<dbReference type="GO" id="GO:0030170">
    <property type="term" value="F:pyridoxal phosphate binding"/>
    <property type="evidence" value="ECO:0007669"/>
    <property type="project" value="InterPro"/>
</dbReference>
<dbReference type="CDD" id="cd00609">
    <property type="entry name" value="AAT_like"/>
    <property type="match status" value="1"/>
</dbReference>
<comment type="caution">
    <text evidence="7">The sequence shown here is derived from an EMBL/GenBank/DDBJ whole genome shotgun (WGS) entry which is preliminary data.</text>
</comment>